<accession>A0AAE1FHY9</accession>
<evidence type="ECO:0000256" key="1">
    <source>
        <dbReference type="ARBA" id="ARBA00009632"/>
    </source>
</evidence>
<protein>
    <recommendedName>
        <fullName evidence="7">Acetyl-CoA hydrolase</fullName>
    </recommendedName>
</protein>
<comment type="similarity">
    <text evidence="1">Belongs to the acetyl-CoA hydrolase/transferase family.</text>
</comment>
<evidence type="ECO:0000313" key="5">
    <source>
        <dbReference type="EMBL" id="KAK3874560.1"/>
    </source>
</evidence>
<reference evidence="5" key="1">
    <citation type="submission" date="2023-10" db="EMBL/GenBank/DDBJ databases">
        <title>Genome assemblies of two species of porcelain crab, Petrolisthes cinctipes and Petrolisthes manimaculis (Anomura: Porcellanidae).</title>
        <authorList>
            <person name="Angst P."/>
        </authorList>
    </citation>
    <scope>NUCLEOTIDE SEQUENCE</scope>
    <source>
        <strain evidence="5">PB745_01</strain>
        <tissue evidence="5">Gill</tissue>
    </source>
</reference>
<dbReference type="EMBL" id="JAWQEG010002095">
    <property type="protein sequence ID" value="KAK3874560.1"/>
    <property type="molecule type" value="Genomic_DNA"/>
</dbReference>
<dbReference type="InterPro" id="IPR046433">
    <property type="entry name" value="ActCoA_hydro"/>
</dbReference>
<dbReference type="Gene3D" id="3.30.750.70">
    <property type="entry name" value="4-hydroxybutyrate coenzyme like domains"/>
    <property type="match status" value="1"/>
</dbReference>
<dbReference type="PANTHER" id="PTHR21432:SF20">
    <property type="entry name" value="ACETYL-COA HYDROLASE"/>
    <property type="match status" value="1"/>
</dbReference>
<evidence type="ECO:0000256" key="2">
    <source>
        <dbReference type="ARBA" id="ARBA00022679"/>
    </source>
</evidence>
<dbReference type="SUPFAM" id="SSF100950">
    <property type="entry name" value="NagB/RpiA/CoA transferase-like"/>
    <property type="match status" value="2"/>
</dbReference>
<proteinExistence type="inferred from homology"/>
<dbReference type="AlphaFoldDB" id="A0AAE1FHY9"/>
<dbReference type="GO" id="GO:0008775">
    <property type="term" value="F:acetate CoA-transferase activity"/>
    <property type="evidence" value="ECO:0007669"/>
    <property type="project" value="InterPro"/>
</dbReference>
<evidence type="ECO:0000259" key="4">
    <source>
        <dbReference type="Pfam" id="PF13336"/>
    </source>
</evidence>
<feature type="domain" description="Acetyl-CoA hydrolase/transferase C-terminal" evidence="4">
    <location>
        <begin position="297"/>
        <end position="451"/>
    </location>
</feature>
<name>A0AAE1FHY9_PETCI</name>
<evidence type="ECO:0000259" key="3">
    <source>
        <dbReference type="Pfam" id="PF02550"/>
    </source>
</evidence>
<dbReference type="InterPro" id="IPR003702">
    <property type="entry name" value="ActCoA_hydro_N"/>
</dbReference>
<dbReference type="InterPro" id="IPR026888">
    <property type="entry name" value="AcetylCoA_hyd_C"/>
</dbReference>
<gene>
    <name evidence="5" type="ORF">Pcinc_020519</name>
</gene>
<evidence type="ECO:0000313" key="6">
    <source>
        <dbReference type="Proteomes" id="UP001286313"/>
    </source>
</evidence>
<sequence length="463" mass="50258">MRRQLLERCLRGVRSYYTYSHEPFHPLKRAPAWKTAEEAVSVVKSGDVVFVHGAAATPLRLVAALTEHGKSNGLKDITVCHIHTEGPALYTNPDCKGIFRSNSFFLGANCRTAVNEGRADYVPIFLSEIPLLFHRGIINIDVALVQVSPPDKHGFCSLGTSVDCARAAVQNAKHIIGQVNPCMPRTFGDGLIHKSHFDAMVDGLANLPEHKPRPRSDVENKIGSLIAENLVVNGATLQMGIGNIPDAVLASLGNHKDLGIHSEMFSDGVVDLVEAGCVTNTHKTFHPGKIVSSFIVGTRKLFNFVDNNPFVVMCDVSVVNSIPVISQNPKVTAINSCIEVDLTGQVVSDSIGTRMYSGVGGQVDFIRGAAVGRDGEGKPILAMPSTTSKGESKIVPFLKQGGGVVTTRAHLHYLVTEWGIAYLFGKNLRQRAHELIRIAHPDHREELEKAAYERLHCMPSSDA</sequence>
<dbReference type="GO" id="GO:0006083">
    <property type="term" value="P:acetate metabolic process"/>
    <property type="evidence" value="ECO:0007669"/>
    <property type="project" value="InterPro"/>
</dbReference>
<keyword evidence="6" id="KW-1185">Reference proteome</keyword>
<dbReference type="Pfam" id="PF13336">
    <property type="entry name" value="AcetylCoA_hyd_C"/>
    <property type="match status" value="1"/>
</dbReference>
<dbReference type="Gene3D" id="3.40.1080.10">
    <property type="entry name" value="Glutaconate Coenzyme A-transferase"/>
    <property type="match status" value="1"/>
</dbReference>
<dbReference type="InterPro" id="IPR038460">
    <property type="entry name" value="AcetylCoA_hyd_C_sf"/>
</dbReference>
<dbReference type="Pfam" id="PF02550">
    <property type="entry name" value="AcetylCoA_hydro"/>
    <property type="match status" value="1"/>
</dbReference>
<dbReference type="InterPro" id="IPR037171">
    <property type="entry name" value="NagB/RpiA_transferase-like"/>
</dbReference>
<organism evidence="5 6">
    <name type="scientific">Petrolisthes cinctipes</name>
    <name type="common">Flat porcelain crab</name>
    <dbReference type="NCBI Taxonomy" id="88211"/>
    <lineage>
        <taxon>Eukaryota</taxon>
        <taxon>Metazoa</taxon>
        <taxon>Ecdysozoa</taxon>
        <taxon>Arthropoda</taxon>
        <taxon>Crustacea</taxon>
        <taxon>Multicrustacea</taxon>
        <taxon>Malacostraca</taxon>
        <taxon>Eumalacostraca</taxon>
        <taxon>Eucarida</taxon>
        <taxon>Decapoda</taxon>
        <taxon>Pleocyemata</taxon>
        <taxon>Anomura</taxon>
        <taxon>Galatheoidea</taxon>
        <taxon>Porcellanidae</taxon>
        <taxon>Petrolisthes</taxon>
    </lineage>
</organism>
<comment type="caution">
    <text evidence="5">The sequence shown here is derived from an EMBL/GenBank/DDBJ whole genome shotgun (WGS) entry which is preliminary data.</text>
</comment>
<keyword evidence="2" id="KW-0808">Transferase</keyword>
<dbReference type="PANTHER" id="PTHR21432">
    <property type="entry name" value="ACETYL-COA HYDROLASE-RELATED"/>
    <property type="match status" value="1"/>
</dbReference>
<dbReference type="Proteomes" id="UP001286313">
    <property type="component" value="Unassembled WGS sequence"/>
</dbReference>
<feature type="domain" description="Acetyl-CoA hydrolase/transferase N-terminal" evidence="3">
    <location>
        <begin position="34"/>
        <end position="200"/>
    </location>
</feature>
<dbReference type="Gene3D" id="3.40.1080.20">
    <property type="entry name" value="Acetyl-CoA hydrolase/transferase C-terminal domain"/>
    <property type="match status" value="1"/>
</dbReference>
<evidence type="ECO:0008006" key="7">
    <source>
        <dbReference type="Google" id="ProtNLM"/>
    </source>
</evidence>
<dbReference type="GO" id="GO:0005739">
    <property type="term" value="C:mitochondrion"/>
    <property type="evidence" value="ECO:0007669"/>
    <property type="project" value="TreeGrafter"/>
</dbReference>